<gene>
    <name evidence="1" type="ORF">SAMN05216508_1392</name>
</gene>
<dbReference type="EMBL" id="FPBT01000039">
    <property type="protein sequence ID" value="SFU70511.1"/>
    <property type="molecule type" value="Genomic_DNA"/>
</dbReference>
<name>A0A1I7IC36_9FIRM</name>
<dbReference type="Proteomes" id="UP000198817">
    <property type="component" value="Unassembled WGS sequence"/>
</dbReference>
<dbReference type="RefSeq" id="WP_143096075.1">
    <property type="nucleotide sequence ID" value="NZ_FOWF01000040.1"/>
</dbReference>
<dbReference type="AlphaFoldDB" id="A0A1I7IC36"/>
<keyword evidence="2" id="KW-1185">Reference proteome</keyword>
<protein>
    <submittedName>
        <fullName evidence="1">Uncharacterized protein</fullName>
    </submittedName>
</protein>
<evidence type="ECO:0000313" key="1">
    <source>
        <dbReference type="EMBL" id="SFU70511.1"/>
    </source>
</evidence>
<evidence type="ECO:0000313" key="2">
    <source>
        <dbReference type="Proteomes" id="UP000198817"/>
    </source>
</evidence>
<reference evidence="1 2" key="1">
    <citation type="submission" date="2016-10" db="EMBL/GenBank/DDBJ databases">
        <authorList>
            <person name="de Groot N.N."/>
        </authorList>
    </citation>
    <scope>NUCLEOTIDE SEQUENCE [LARGE SCALE GENOMIC DNA]</scope>
    <source>
        <strain evidence="1 2">KHGC13</strain>
    </source>
</reference>
<organism evidence="1 2">
    <name type="scientific">Eubacterium pyruvativorans</name>
    <dbReference type="NCBI Taxonomy" id="155865"/>
    <lineage>
        <taxon>Bacteria</taxon>
        <taxon>Bacillati</taxon>
        <taxon>Bacillota</taxon>
        <taxon>Clostridia</taxon>
        <taxon>Eubacteriales</taxon>
        <taxon>Eubacteriaceae</taxon>
        <taxon>Eubacterium</taxon>
    </lineage>
</organism>
<proteinExistence type="predicted"/>
<sequence>MNVEETLKHLGNHWDLYRLAGEGEYSFDKAKKYLMDECGKPESTARAKMSAFRYCRDSLIKISTDGKRYSIDSEKFNELEASMDFVIHFSDFDYRCEQMKEWVELYHSQSEETEDWMEHYYDLKMLNEKQQTRLFREKQELRKESAKAIADISENVMALAADCDKRLQQLEQRDFMAKGLPLLERAKIFFQIKLGLIPINEYRKMELEVFRVSDELKEIQKRFGGED</sequence>
<dbReference type="STRING" id="155865.SAMN05216515_1409"/>
<accession>A0A1I7IC36</accession>
<dbReference type="OrthoDB" id="2059499at2"/>